<gene>
    <name evidence="1" type="ORF">BDM02DRAFT_3121624</name>
</gene>
<proteinExistence type="predicted"/>
<name>A0ACB6Z4Y5_THEGA</name>
<protein>
    <submittedName>
        <fullName evidence="1">MFS general substrate transporter</fullName>
    </submittedName>
</protein>
<dbReference type="EMBL" id="MU118129">
    <property type="protein sequence ID" value="KAF9644584.1"/>
    <property type="molecule type" value="Genomic_DNA"/>
</dbReference>
<reference evidence="1" key="2">
    <citation type="journal article" date="2020" name="Nat. Commun.">
        <title>Large-scale genome sequencing of mycorrhizal fungi provides insights into the early evolution of symbiotic traits.</title>
        <authorList>
            <person name="Miyauchi S."/>
            <person name="Kiss E."/>
            <person name="Kuo A."/>
            <person name="Drula E."/>
            <person name="Kohler A."/>
            <person name="Sanchez-Garcia M."/>
            <person name="Morin E."/>
            <person name="Andreopoulos B."/>
            <person name="Barry K.W."/>
            <person name="Bonito G."/>
            <person name="Buee M."/>
            <person name="Carver A."/>
            <person name="Chen C."/>
            <person name="Cichocki N."/>
            <person name="Clum A."/>
            <person name="Culley D."/>
            <person name="Crous P.W."/>
            <person name="Fauchery L."/>
            <person name="Girlanda M."/>
            <person name="Hayes R.D."/>
            <person name="Keri Z."/>
            <person name="LaButti K."/>
            <person name="Lipzen A."/>
            <person name="Lombard V."/>
            <person name="Magnuson J."/>
            <person name="Maillard F."/>
            <person name="Murat C."/>
            <person name="Nolan M."/>
            <person name="Ohm R.A."/>
            <person name="Pangilinan J."/>
            <person name="Pereira M.F."/>
            <person name="Perotto S."/>
            <person name="Peter M."/>
            <person name="Pfister S."/>
            <person name="Riley R."/>
            <person name="Sitrit Y."/>
            <person name="Stielow J.B."/>
            <person name="Szollosi G."/>
            <person name="Zifcakova L."/>
            <person name="Stursova M."/>
            <person name="Spatafora J.W."/>
            <person name="Tedersoo L."/>
            <person name="Vaario L.M."/>
            <person name="Yamada A."/>
            <person name="Yan M."/>
            <person name="Wang P."/>
            <person name="Xu J."/>
            <person name="Bruns T."/>
            <person name="Baldrian P."/>
            <person name="Vilgalys R."/>
            <person name="Dunand C."/>
            <person name="Henrissat B."/>
            <person name="Grigoriev I.V."/>
            <person name="Hibbett D."/>
            <person name="Nagy L.G."/>
            <person name="Martin F.M."/>
        </authorList>
    </citation>
    <scope>NUCLEOTIDE SEQUENCE</scope>
    <source>
        <strain evidence="1">P2</strain>
    </source>
</reference>
<sequence length="477" mass="52294">MTDSRADEEIPLISLTDDPTVIDHEELGEVITPLPKLQIGILLLVQLAEPICSQCIYPFINQLISELGVTGGDEKKLGYYAGIIESVFFFAEASCTLFWSFFSERIGRKPVLMTGMAGLVISMTSFGLSKTFAGLVVSRCVAGLLNGNMGVVKGMMGELTDSTNRAQVSGLVPLVWAIGVTIGPFAGGSLSRPHKKFPTVFGNWFWEEYPYLLPCLFSAVFCAFCFILIWAFLKETVNKHRPPKDGGEVHPDHLYKSVPPLRAILTEPVVLSIASYLWIAFLDIALRALQPLFFITPIRLGGLSMSPATIGLCLGIFGLLDGIAQGLLFARVIRRVGLKRLFLTSMFCFIPMFALFPVVNHFAREWGRSPVVWSLVVFQLMINCVTEMGFACAFLYITSAVESPRALASVHGIAQTAASLIRAVGPAMSTSLFAYTLQHDWLGGLGVYIVLIAASLCGLPLAYKLPVNAWEYKRRNT</sequence>
<comment type="caution">
    <text evidence="1">The sequence shown here is derived from an EMBL/GenBank/DDBJ whole genome shotgun (WGS) entry which is preliminary data.</text>
</comment>
<reference evidence="1" key="1">
    <citation type="submission" date="2019-10" db="EMBL/GenBank/DDBJ databases">
        <authorList>
            <consortium name="DOE Joint Genome Institute"/>
            <person name="Kuo A."/>
            <person name="Miyauchi S."/>
            <person name="Kiss E."/>
            <person name="Drula E."/>
            <person name="Kohler A."/>
            <person name="Sanchez-Garcia M."/>
            <person name="Andreopoulos B."/>
            <person name="Barry K.W."/>
            <person name="Bonito G."/>
            <person name="Buee M."/>
            <person name="Carver A."/>
            <person name="Chen C."/>
            <person name="Cichocki N."/>
            <person name="Clum A."/>
            <person name="Culley D."/>
            <person name="Crous P.W."/>
            <person name="Fauchery L."/>
            <person name="Girlanda M."/>
            <person name="Hayes R."/>
            <person name="Keri Z."/>
            <person name="Labutti K."/>
            <person name="Lipzen A."/>
            <person name="Lombard V."/>
            <person name="Magnuson J."/>
            <person name="Maillard F."/>
            <person name="Morin E."/>
            <person name="Murat C."/>
            <person name="Nolan M."/>
            <person name="Ohm R."/>
            <person name="Pangilinan J."/>
            <person name="Pereira M."/>
            <person name="Perotto S."/>
            <person name="Peter M."/>
            <person name="Riley R."/>
            <person name="Sitrit Y."/>
            <person name="Stielow B."/>
            <person name="Szollosi G."/>
            <person name="Zifcakova L."/>
            <person name="Stursova M."/>
            <person name="Spatafora J.W."/>
            <person name="Tedersoo L."/>
            <person name="Vaario L.-M."/>
            <person name="Yamada A."/>
            <person name="Yan M."/>
            <person name="Wang P."/>
            <person name="Xu J."/>
            <person name="Bruns T."/>
            <person name="Baldrian P."/>
            <person name="Vilgalys R."/>
            <person name="Henrissat B."/>
            <person name="Grigoriev I.V."/>
            <person name="Hibbett D."/>
            <person name="Nagy L.G."/>
            <person name="Martin F.M."/>
        </authorList>
    </citation>
    <scope>NUCLEOTIDE SEQUENCE</scope>
    <source>
        <strain evidence="1">P2</strain>
    </source>
</reference>
<keyword evidence="2" id="KW-1185">Reference proteome</keyword>
<organism evidence="1 2">
    <name type="scientific">Thelephora ganbajun</name>
    <name type="common">Ganba fungus</name>
    <dbReference type="NCBI Taxonomy" id="370292"/>
    <lineage>
        <taxon>Eukaryota</taxon>
        <taxon>Fungi</taxon>
        <taxon>Dikarya</taxon>
        <taxon>Basidiomycota</taxon>
        <taxon>Agaricomycotina</taxon>
        <taxon>Agaricomycetes</taxon>
        <taxon>Thelephorales</taxon>
        <taxon>Thelephoraceae</taxon>
        <taxon>Thelephora</taxon>
    </lineage>
</organism>
<accession>A0ACB6Z4Y5</accession>
<evidence type="ECO:0000313" key="1">
    <source>
        <dbReference type="EMBL" id="KAF9644584.1"/>
    </source>
</evidence>
<feature type="non-terminal residue" evidence="1">
    <location>
        <position position="1"/>
    </location>
</feature>
<evidence type="ECO:0000313" key="2">
    <source>
        <dbReference type="Proteomes" id="UP000886501"/>
    </source>
</evidence>
<dbReference type="Proteomes" id="UP000886501">
    <property type="component" value="Unassembled WGS sequence"/>
</dbReference>